<gene>
    <name evidence="2" type="ORF">GCM10009067_14400</name>
</gene>
<proteinExistence type="predicted"/>
<dbReference type="Proteomes" id="UP000614221">
    <property type="component" value="Unassembled WGS sequence"/>
</dbReference>
<feature type="region of interest" description="Disordered" evidence="1">
    <location>
        <begin position="1"/>
        <end position="23"/>
    </location>
</feature>
<organism evidence="2 3">
    <name type="scientific">Haloarcula sebkhae</name>
    <dbReference type="NCBI Taxonomy" id="932660"/>
    <lineage>
        <taxon>Archaea</taxon>
        <taxon>Methanobacteriati</taxon>
        <taxon>Methanobacteriota</taxon>
        <taxon>Stenosarchaea group</taxon>
        <taxon>Halobacteria</taxon>
        <taxon>Halobacteriales</taxon>
        <taxon>Haloarculaceae</taxon>
        <taxon>Haloarcula</taxon>
    </lineage>
</organism>
<feature type="region of interest" description="Disordered" evidence="1">
    <location>
        <begin position="85"/>
        <end position="111"/>
    </location>
</feature>
<evidence type="ECO:0000313" key="3">
    <source>
        <dbReference type="Proteomes" id="UP000614221"/>
    </source>
</evidence>
<sequence>MTASGGAQDTPLADGTAVLDSGANAPVTCTTTAGEQYLREGRELFQRFRVMTREPPKCSLNCPTDEFFRQQGRQSLPDDYAKADTIADDSDKYPKLPDAAVTPEEHYPLPC</sequence>
<evidence type="ECO:0000313" key="2">
    <source>
        <dbReference type="EMBL" id="GGK63190.1"/>
    </source>
</evidence>
<reference evidence="2" key="1">
    <citation type="journal article" date="2014" name="Int. J. Syst. Evol. Microbiol.">
        <title>Complete genome sequence of Corynebacterium casei LMG S-19264T (=DSM 44701T), isolated from a smear-ripened cheese.</title>
        <authorList>
            <consortium name="US DOE Joint Genome Institute (JGI-PGF)"/>
            <person name="Walter F."/>
            <person name="Albersmeier A."/>
            <person name="Kalinowski J."/>
            <person name="Ruckert C."/>
        </authorList>
    </citation>
    <scope>NUCLEOTIDE SEQUENCE</scope>
    <source>
        <strain evidence="2">JCM 19018</strain>
    </source>
</reference>
<reference evidence="2" key="2">
    <citation type="submission" date="2020-09" db="EMBL/GenBank/DDBJ databases">
        <authorList>
            <person name="Sun Q."/>
            <person name="Ohkuma M."/>
        </authorList>
    </citation>
    <scope>NUCLEOTIDE SEQUENCE</scope>
    <source>
        <strain evidence="2">JCM 19018</strain>
    </source>
</reference>
<evidence type="ECO:0000256" key="1">
    <source>
        <dbReference type="SAM" id="MobiDB-lite"/>
    </source>
</evidence>
<dbReference type="RefSeq" id="WP_188976645.1">
    <property type="nucleotide sequence ID" value="NZ_JBHMAK010000013.1"/>
</dbReference>
<comment type="caution">
    <text evidence="2">The sequence shown here is derived from an EMBL/GenBank/DDBJ whole genome shotgun (WGS) entry which is preliminary data.</text>
</comment>
<protein>
    <submittedName>
        <fullName evidence="2">Uncharacterized protein</fullName>
    </submittedName>
</protein>
<name>A0A830EII3_9EURY</name>
<dbReference type="EMBL" id="BMPD01000002">
    <property type="protein sequence ID" value="GGK63190.1"/>
    <property type="molecule type" value="Genomic_DNA"/>
</dbReference>
<dbReference type="AlphaFoldDB" id="A0A830EII3"/>
<accession>A0A830EII3</accession>